<evidence type="ECO:0000259" key="7">
    <source>
        <dbReference type="Pfam" id="PF10035"/>
    </source>
</evidence>
<dbReference type="Pfam" id="PF10035">
    <property type="entry name" value="DUF2179"/>
    <property type="match status" value="1"/>
</dbReference>
<keyword evidence="3 6" id="KW-0812">Transmembrane</keyword>
<name>A0A6I6JMN0_9BACT</name>
<feature type="transmembrane region" description="Helical" evidence="6">
    <location>
        <begin position="160"/>
        <end position="181"/>
    </location>
</feature>
<feature type="transmembrane region" description="Helical" evidence="6">
    <location>
        <begin position="94"/>
        <end position="116"/>
    </location>
</feature>
<dbReference type="Pfam" id="PF02588">
    <property type="entry name" value="YitT_membrane"/>
    <property type="match status" value="1"/>
</dbReference>
<feature type="transmembrane region" description="Helical" evidence="6">
    <location>
        <begin position="61"/>
        <end position="87"/>
    </location>
</feature>
<dbReference type="GO" id="GO:0005886">
    <property type="term" value="C:plasma membrane"/>
    <property type="evidence" value="ECO:0007669"/>
    <property type="project" value="UniProtKB-SubCell"/>
</dbReference>
<dbReference type="InterPro" id="IPR003740">
    <property type="entry name" value="YitT"/>
</dbReference>
<dbReference type="InterPro" id="IPR051461">
    <property type="entry name" value="UPF0750_membrane"/>
</dbReference>
<dbReference type="PANTHER" id="PTHR33545:SF5">
    <property type="entry name" value="UPF0750 MEMBRANE PROTEIN YITT"/>
    <property type="match status" value="1"/>
</dbReference>
<evidence type="ECO:0000256" key="5">
    <source>
        <dbReference type="ARBA" id="ARBA00023136"/>
    </source>
</evidence>
<feature type="domain" description="DUF2179" evidence="7">
    <location>
        <begin position="236"/>
        <end position="289"/>
    </location>
</feature>
<dbReference type="InterPro" id="IPR019264">
    <property type="entry name" value="DUF2179"/>
</dbReference>
<dbReference type="PIRSF" id="PIRSF006483">
    <property type="entry name" value="Membrane_protein_YitT"/>
    <property type="match status" value="1"/>
</dbReference>
<evidence type="ECO:0000256" key="6">
    <source>
        <dbReference type="SAM" id="Phobius"/>
    </source>
</evidence>
<evidence type="ECO:0000313" key="8">
    <source>
        <dbReference type="EMBL" id="QGY38944.1"/>
    </source>
</evidence>
<feature type="transmembrane region" description="Helical" evidence="6">
    <location>
        <begin position="187"/>
        <end position="209"/>
    </location>
</feature>
<gene>
    <name evidence="8" type="ORF">GM415_01920</name>
</gene>
<accession>A0A6I6JMN0</accession>
<proteinExistence type="predicted"/>
<evidence type="ECO:0000256" key="4">
    <source>
        <dbReference type="ARBA" id="ARBA00022989"/>
    </source>
</evidence>
<feature type="transmembrane region" description="Helical" evidence="6">
    <location>
        <begin position="21"/>
        <end position="41"/>
    </location>
</feature>
<evidence type="ECO:0000313" key="9">
    <source>
        <dbReference type="Proteomes" id="UP000428328"/>
    </source>
</evidence>
<dbReference type="Proteomes" id="UP000428328">
    <property type="component" value="Chromosome"/>
</dbReference>
<protein>
    <submittedName>
        <fullName evidence="8">DUF2179 domain-containing protein</fullName>
    </submittedName>
</protein>
<keyword evidence="2" id="KW-1003">Cell membrane</keyword>
<dbReference type="Gene3D" id="3.30.70.120">
    <property type="match status" value="1"/>
</dbReference>
<dbReference type="KEGG" id="psel:GM415_01920"/>
<sequence length="298" mass="32842">MSGTSRSFLGKGPTFRLDVAYAVWWNLALITVGSLIVSVGVKSLAVPHELVAGGVFGLASLAYYVTGVLSPGWINFLLNIPLFLFAWFKVSRRFFIYSAYATVATTLFYEFVTIPIPVKNQLYAAVASGVITGFGAGLVLRSLGSNGGLDVVAVHLFQRFNIGIGRVYLLFNTLLYCGSLFRLPLDVIIASLIMVFITAVVVEQTLSLFSQRKVVLIISKLADAISEDILTQLRQSATFLKGFGAYSRREQNVLMTVVNNVQLKKLEEITFTRDENALFIVENTFSVIGSSFSRRKIY</sequence>
<evidence type="ECO:0000256" key="3">
    <source>
        <dbReference type="ARBA" id="ARBA00022692"/>
    </source>
</evidence>
<organism evidence="8 9">
    <name type="scientific">Pseudodesulfovibrio cashew</name>
    <dbReference type="NCBI Taxonomy" id="2678688"/>
    <lineage>
        <taxon>Bacteria</taxon>
        <taxon>Pseudomonadati</taxon>
        <taxon>Thermodesulfobacteriota</taxon>
        <taxon>Desulfovibrionia</taxon>
        <taxon>Desulfovibrionales</taxon>
        <taxon>Desulfovibrionaceae</taxon>
    </lineage>
</organism>
<keyword evidence="4 6" id="KW-1133">Transmembrane helix</keyword>
<keyword evidence="5 6" id="KW-0472">Membrane</keyword>
<dbReference type="EMBL" id="CP046400">
    <property type="protein sequence ID" value="QGY38944.1"/>
    <property type="molecule type" value="Genomic_DNA"/>
</dbReference>
<evidence type="ECO:0000256" key="1">
    <source>
        <dbReference type="ARBA" id="ARBA00004651"/>
    </source>
</evidence>
<dbReference type="InterPro" id="IPR015867">
    <property type="entry name" value="N-reg_PII/ATP_PRibTrfase_C"/>
</dbReference>
<comment type="subcellular location">
    <subcellularLocation>
        <location evidence="1">Cell membrane</location>
        <topology evidence="1">Multi-pass membrane protein</topology>
    </subcellularLocation>
</comment>
<dbReference type="PANTHER" id="PTHR33545">
    <property type="entry name" value="UPF0750 MEMBRANE PROTEIN YITT-RELATED"/>
    <property type="match status" value="1"/>
</dbReference>
<dbReference type="AlphaFoldDB" id="A0A6I6JMN0"/>
<keyword evidence="9" id="KW-1185">Reference proteome</keyword>
<reference evidence="8 9" key="1">
    <citation type="submission" date="2019-11" db="EMBL/GenBank/DDBJ databases">
        <authorList>
            <person name="Zheng R.K."/>
            <person name="Sun C.M."/>
        </authorList>
    </citation>
    <scope>NUCLEOTIDE SEQUENCE [LARGE SCALE GENOMIC DNA]</scope>
    <source>
        <strain evidence="8 9">SRB007</strain>
    </source>
</reference>
<dbReference type="CDD" id="cd16380">
    <property type="entry name" value="YitT_C"/>
    <property type="match status" value="1"/>
</dbReference>
<dbReference type="RefSeq" id="WP_158946155.1">
    <property type="nucleotide sequence ID" value="NZ_CP046400.1"/>
</dbReference>
<evidence type="ECO:0000256" key="2">
    <source>
        <dbReference type="ARBA" id="ARBA00022475"/>
    </source>
</evidence>
<feature type="transmembrane region" description="Helical" evidence="6">
    <location>
        <begin position="122"/>
        <end position="140"/>
    </location>
</feature>